<dbReference type="PANTHER" id="PTHR21621:SF0">
    <property type="entry name" value="BETA-CITRYLGLUTAMATE SYNTHASE B-RELATED"/>
    <property type="match status" value="1"/>
</dbReference>
<protein>
    <submittedName>
        <fullName evidence="3">Glutathione synthase/RimK-type ligase-like ATP-grasp enzyme</fullName>
    </submittedName>
</protein>
<gene>
    <name evidence="3" type="ORF">C7459_11610</name>
</gene>
<dbReference type="Pfam" id="PF14398">
    <property type="entry name" value="ATPgrasp_YheCD"/>
    <property type="match status" value="1"/>
</dbReference>
<feature type="domain" description="ATP-grasp" evidence="2">
    <location>
        <begin position="120"/>
        <end position="350"/>
    </location>
</feature>
<sequence>MARTTPLIGLITSDALPPPAQDSQWQLLANVAIDAGVDVVFFHPDQLNARTRQVRGLSYRSERGWLTRSTPLPRVLIDSVTVHYARTSRRFSEQKKTLRRAGFQILNPRFPDKWGVWQALLTSPDLVANLPQTTLLQAPGDVEAWLQRHPAVFLKPVRGSGGVGVVEIRTVDKQTYQLTSAKKSRILSGGQLRLFIEGQLRQGPHLLQSGIPLLDLDGRKLDLRVYLQRDGRGDWQAITTVPRLAAAGQVVTNLAQGGVVRSFEWLEEATSSHSIQLPSRAEIEAVAITAARALTVKRKTLAFLGIDIALDHDGHAYLLDINPRPGRKALTPADKTLAFRYLLDFAASLL</sequence>
<dbReference type="GO" id="GO:0018169">
    <property type="term" value="F:ribosomal S6-glutamic acid ligase activity"/>
    <property type="evidence" value="ECO:0007669"/>
    <property type="project" value="TreeGrafter"/>
</dbReference>
<dbReference type="PANTHER" id="PTHR21621">
    <property type="entry name" value="RIBOSOMAL PROTEIN S6 MODIFICATION PROTEIN"/>
    <property type="match status" value="1"/>
</dbReference>
<organism evidence="3 4">
    <name type="scientific">Tumebacillus permanentifrigoris</name>
    <dbReference type="NCBI Taxonomy" id="378543"/>
    <lineage>
        <taxon>Bacteria</taxon>
        <taxon>Bacillati</taxon>
        <taxon>Bacillota</taxon>
        <taxon>Bacilli</taxon>
        <taxon>Bacillales</taxon>
        <taxon>Alicyclobacillaceae</taxon>
        <taxon>Tumebacillus</taxon>
    </lineage>
</organism>
<dbReference type="GO" id="GO:0046872">
    <property type="term" value="F:metal ion binding"/>
    <property type="evidence" value="ECO:0007669"/>
    <property type="project" value="InterPro"/>
</dbReference>
<accession>A0A316D921</accession>
<evidence type="ECO:0000313" key="3">
    <source>
        <dbReference type="EMBL" id="PWK07851.1"/>
    </source>
</evidence>
<dbReference type="Gene3D" id="3.30.470.20">
    <property type="entry name" value="ATP-grasp fold, B domain"/>
    <property type="match status" value="1"/>
</dbReference>
<dbReference type="SUPFAM" id="SSF56059">
    <property type="entry name" value="Glutathione synthetase ATP-binding domain-like"/>
    <property type="match status" value="1"/>
</dbReference>
<dbReference type="Proteomes" id="UP000245634">
    <property type="component" value="Unassembled WGS sequence"/>
</dbReference>
<dbReference type="PROSITE" id="PS50975">
    <property type="entry name" value="ATP_GRASP"/>
    <property type="match status" value="1"/>
</dbReference>
<keyword evidence="4" id="KW-1185">Reference proteome</keyword>
<evidence type="ECO:0000256" key="1">
    <source>
        <dbReference type="PROSITE-ProRule" id="PRU00409"/>
    </source>
</evidence>
<keyword evidence="3" id="KW-0436">Ligase</keyword>
<keyword evidence="1" id="KW-0547">Nucleotide-binding</keyword>
<dbReference type="AlphaFoldDB" id="A0A316D921"/>
<dbReference type="OrthoDB" id="2371125at2"/>
<dbReference type="RefSeq" id="WP_109690463.1">
    <property type="nucleotide sequence ID" value="NZ_QGGL01000016.1"/>
</dbReference>
<dbReference type="GO" id="GO:0005524">
    <property type="term" value="F:ATP binding"/>
    <property type="evidence" value="ECO:0007669"/>
    <property type="project" value="UniProtKB-UniRule"/>
</dbReference>
<reference evidence="3 4" key="1">
    <citation type="submission" date="2018-05" db="EMBL/GenBank/DDBJ databases">
        <title>Genomic Encyclopedia of Type Strains, Phase IV (KMG-IV): sequencing the most valuable type-strain genomes for metagenomic binning, comparative biology and taxonomic classification.</title>
        <authorList>
            <person name="Goeker M."/>
        </authorList>
    </citation>
    <scope>NUCLEOTIDE SEQUENCE [LARGE SCALE GENOMIC DNA]</scope>
    <source>
        <strain evidence="3 4">DSM 18773</strain>
    </source>
</reference>
<dbReference type="InterPro" id="IPR011761">
    <property type="entry name" value="ATP-grasp"/>
</dbReference>
<comment type="caution">
    <text evidence="3">The sequence shown here is derived from an EMBL/GenBank/DDBJ whole genome shotgun (WGS) entry which is preliminary data.</text>
</comment>
<keyword evidence="1" id="KW-0067">ATP-binding</keyword>
<dbReference type="GO" id="GO:0005737">
    <property type="term" value="C:cytoplasm"/>
    <property type="evidence" value="ECO:0007669"/>
    <property type="project" value="TreeGrafter"/>
</dbReference>
<evidence type="ECO:0000313" key="4">
    <source>
        <dbReference type="Proteomes" id="UP000245634"/>
    </source>
</evidence>
<proteinExistence type="predicted"/>
<dbReference type="GO" id="GO:0009432">
    <property type="term" value="P:SOS response"/>
    <property type="evidence" value="ECO:0007669"/>
    <property type="project" value="TreeGrafter"/>
</dbReference>
<dbReference type="InterPro" id="IPR026838">
    <property type="entry name" value="YheC/D"/>
</dbReference>
<evidence type="ECO:0000259" key="2">
    <source>
        <dbReference type="PROSITE" id="PS50975"/>
    </source>
</evidence>
<name>A0A316D921_9BACL</name>
<dbReference type="EMBL" id="QGGL01000016">
    <property type="protein sequence ID" value="PWK07851.1"/>
    <property type="molecule type" value="Genomic_DNA"/>
</dbReference>